<reference evidence="2" key="1">
    <citation type="journal article" date="2018" name="Sci. Rep.">
        <title>Lignite coal burning seam in the remote Altai Mountains harbors a hydrogen-driven thermophilic microbial community.</title>
        <authorList>
            <person name="Kadnikov V.V."/>
            <person name="Mardanov A.V."/>
            <person name="Ivasenko D.A."/>
            <person name="Antsiferov D.V."/>
            <person name="Beletsky A.V."/>
            <person name="Karnachuk O.V."/>
            <person name="Ravin N.V."/>
        </authorList>
    </citation>
    <scope>NUCLEOTIDE SEQUENCE [LARGE SCALE GENOMIC DNA]</scope>
</reference>
<name>A0A2R6XZ12_9BACL</name>
<evidence type="ECO:0000313" key="1">
    <source>
        <dbReference type="EMBL" id="PTQ55677.1"/>
    </source>
</evidence>
<organism evidence="1 2">
    <name type="scientific">Candidatus Carbonibacillus altaicus</name>
    <dbReference type="NCBI Taxonomy" id="2163959"/>
    <lineage>
        <taxon>Bacteria</taxon>
        <taxon>Bacillati</taxon>
        <taxon>Bacillota</taxon>
        <taxon>Bacilli</taxon>
        <taxon>Bacillales</taxon>
        <taxon>Candidatus Carbonibacillus</taxon>
    </lineage>
</organism>
<dbReference type="InterPro" id="IPR055673">
    <property type="entry name" value="DUF7249"/>
</dbReference>
<dbReference type="EMBL" id="PEBX01000084">
    <property type="protein sequence ID" value="PTQ55677.1"/>
    <property type="molecule type" value="Genomic_DNA"/>
</dbReference>
<dbReference type="Pfam" id="PF23907">
    <property type="entry name" value="DUF7249"/>
    <property type="match status" value="1"/>
</dbReference>
<protein>
    <submittedName>
        <fullName evidence="1">Uncharacterized protein</fullName>
    </submittedName>
</protein>
<proteinExistence type="predicted"/>
<dbReference type="AlphaFoldDB" id="A0A2R6XZ12"/>
<gene>
    <name evidence="1" type="ORF">BSOLF_1725</name>
</gene>
<sequence length="139" mass="15939">MIGAALCARKGPRQVELCSGEKGRKNPEVFLYHQIGAKSSGFFNFQKEEKMMMKNEDGRYPSGYNGWCNKETWTVNLWIMNEPGLYEMARDAARNGPESLEELVWEWVIPEETSLASDLLKSALAWVDWEEITEGLNEE</sequence>
<comment type="caution">
    <text evidence="1">The sequence shown here is derived from an EMBL/GenBank/DDBJ whole genome shotgun (WGS) entry which is preliminary data.</text>
</comment>
<dbReference type="Proteomes" id="UP000244338">
    <property type="component" value="Unassembled WGS sequence"/>
</dbReference>
<evidence type="ECO:0000313" key="2">
    <source>
        <dbReference type="Proteomes" id="UP000244338"/>
    </source>
</evidence>
<accession>A0A2R6XZ12</accession>